<feature type="repeat" description="WD" evidence="8">
    <location>
        <begin position="243"/>
        <end position="275"/>
    </location>
</feature>
<evidence type="ECO:0000256" key="7">
    <source>
        <dbReference type="ARBA" id="ARBA00025801"/>
    </source>
</evidence>
<evidence type="ECO:0000256" key="8">
    <source>
        <dbReference type="PROSITE-ProRule" id="PRU00221"/>
    </source>
</evidence>
<dbReference type="PROSITE" id="PS50294">
    <property type="entry name" value="WD_REPEATS_REGION"/>
    <property type="match status" value="2"/>
</dbReference>
<evidence type="ECO:0000256" key="5">
    <source>
        <dbReference type="ARBA" id="ARBA00023187"/>
    </source>
</evidence>
<organism evidence="12">
    <name type="scientific">Salpingoeca rosetta (strain ATCC 50818 / BSB-021)</name>
    <dbReference type="NCBI Taxonomy" id="946362"/>
    <lineage>
        <taxon>Eukaryota</taxon>
        <taxon>Choanoflagellata</taxon>
        <taxon>Craspedida</taxon>
        <taxon>Salpingoecidae</taxon>
        <taxon>Salpingoeca</taxon>
    </lineage>
</organism>
<sequence>MSSTSSSKRRTSSEGSSTSTTNNNGSLEIESGDVVRLVLQFLKENNLMQSYNALLEETGVSMNVIDNLDTFLSDVRHGHWDTILKTVTHIKLPDKTLMLLYEQIVLELIEMKEFGAARSVLRQTDPMIKLKKTDPDRYMRLEHMMAQDFFDPRQAYGEGGSRESRRAALAEALAGDVTVAPPSRMLTLLQQAVKWQQHTGILPSGASIDLFRGKTAVKELEEERMVARVHKTIKLGGKSHCESAAFSPDGKFLVSGSVDGLIEVWNHKSGKLRKDLRYQAEERIMMMETPVLALAFSRDSEMLVSASQAGKMRVWKVSTGQCLRKYERAHAEGITCVAFSRDNSQIASSSFDHTVKIHGLRSGRMMKEFRGHKSFVNSVCYSMDYSRLISASSDGTVKIWHIKSGECVSTLDSFGGPTTTGLTVNSAQLVPHQPETLIVCNRSNTLYMVNFKGQVLRSMTNKQKKSGDFVSCLVSPRGNFVYALAEDGQLHAFVQETGDLRLTTKAHARGPIGVLHHPHENIVCTYGEDGAMHLWRPAQAATSL</sequence>
<dbReference type="FunCoup" id="F2UDZ9">
    <property type="interactions" value="1856"/>
</dbReference>
<dbReference type="GO" id="GO:0000398">
    <property type="term" value="P:mRNA splicing, via spliceosome"/>
    <property type="evidence" value="ECO:0007669"/>
    <property type="project" value="InterPro"/>
</dbReference>
<reference evidence="11" key="1">
    <citation type="submission" date="2009-08" db="EMBL/GenBank/DDBJ databases">
        <title>Annotation of Salpingoeca rosetta.</title>
        <authorList>
            <consortium name="The Broad Institute Genome Sequencing Platform"/>
            <person name="Russ C."/>
            <person name="Cuomo C."/>
            <person name="Burger G."/>
            <person name="Gray M.W."/>
            <person name="Holland P.W.H."/>
            <person name="King N."/>
            <person name="Lang F.B.F."/>
            <person name="Roger A.J."/>
            <person name="Ruiz-Trillo I."/>
            <person name="Young S.K."/>
            <person name="Zeng Q."/>
            <person name="Gargeya S."/>
            <person name="Alvarado L."/>
            <person name="Berlin A."/>
            <person name="Chapman S.B."/>
            <person name="Chen Z."/>
            <person name="Freedman E."/>
            <person name="Gellesch M."/>
            <person name="Goldberg J."/>
            <person name="Griggs A."/>
            <person name="Gujja S."/>
            <person name="Heilman E."/>
            <person name="Heiman D."/>
            <person name="Howarth C."/>
            <person name="Mehta T."/>
            <person name="Neiman D."/>
            <person name="Pearson M."/>
            <person name="Roberts A."/>
            <person name="Saif S."/>
            <person name="Shea T."/>
            <person name="Shenoy N."/>
            <person name="Sisk P."/>
            <person name="Stolte C."/>
            <person name="Sykes S."/>
            <person name="White J."/>
            <person name="Yandava C."/>
            <person name="Haas B."/>
            <person name="Nusbaum C."/>
            <person name="Birren B."/>
        </authorList>
    </citation>
    <scope>NUCLEOTIDE SEQUENCE [LARGE SCALE GENOMIC DNA]</scope>
    <source>
        <strain evidence="11">ATCC 50818</strain>
    </source>
</reference>
<feature type="repeat" description="WD" evidence="8">
    <location>
        <begin position="369"/>
        <end position="410"/>
    </location>
</feature>
<dbReference type="OrthoDB" id="538223at2759"/>
<dbReference type="GeneID" id="16073061"/>
<dbReference type="InterPro" id="IPR036322">
    <property type="entry name" value="WD40_repeat_dom_sf"/>
</dbReference>
<evidence type="ECO:0000256" key="1">
    <source>
        <dbReference type="ARBA" id="ARBA00004123"/>
    </source>
</evidence>
<dbReference type="PANTHER" id="PTHR22848">
    <property type="entry name" value="WD40 REPEAT PROTEIN"/>
    <property type="match status" value="1"/>
</dbReference>
<dbReference type="eggNOG" id="KOG0275">
    <property type="taxonomic scope" value="Eukaryota"/>
</dbReference>
<dbReference type="KEGG" id="sre:PTSG_07079"/>
<dbReference type="Pfam" id="PF17814">
    <property type="entry name" value="LisH_TPL"/>
    <property type="match status" value="1"/>
</dbReference>
<dbReference type="InterPro" id="IPR015943">
    <property type="entry name" value="WD40/YVTN_repeat-like_dom_sf"/>
</dbReference>
<dbReference type="InterPro" id="IPR054532">
    <property type="entry name" value="TPL_SMU1_LisH-like"/>
</dbReference>
<dbReference type="InterPro" id="IPR045184">
    <property type="entry name" value="SMU1"/>
</dbReference>
<proteinExistence type="inferred from homology"/>
<dbReference type="PROSITE" id="PS50896">
    <property type="entry name" value="LISH"/>
    <property type="match status" value="1"/>
</dbReference>
<keyword evidence="12" id="KW-1185">Reference proteome</keyword>
<dbReference type="InterPro" id="IPR006595">
    <property type="entry name" value="CTLH_C"/>
</dbReference>
<evidence type="ECO:0000256" key="9">
    <source>
        <dbReference type="SAM" id="MobiDB-lite"/>
    </source>
</evidence>
<dbReference type="STRING" id="946362.F2UDZ9"/>
<feature type="repeat" description="WD" evidence="8">
    <location>
        <begin position="284"/>
        <end position="325"/>
    </location>
</feature>
<dbReference type="InParanoid" id="F2UDZ9"/>
<keyword evidence="5" id="KW-0508">mRNA splicing</keyword>
<dbReference type="PROSITE" id="PS50897">
    <property type="entry name" value="CTLH"/>
    <property type="match status" value="1"/>
</dbReference>
<keyword evidence="3" id="KW-0507">mRNA processing</keyword>
<evidence type="ECO:0000313" key="12">
    <source>
        <dbReference type="Proteomes" id="UP000007799"/>
    </source>
</evidence>
<evidence type="ECO:0000256" key="6">
    <source>
        <dbReference type="ARBA" id="ARBA00023242"/>
    </source>
</evidence>
<evidence type="ECO:0000256" key="4">
    <source>
        <dbReference type="ARBA" id="ARBA00022737"/>
    </source>
</evidence>
<feature type="domain" description="CTLH" evidence="10">
    <location>
        <begin position="64"/>
        <end position="116"/>
    </location>
</feature>
<dbReference type="SUPFAM" id="SSF50978">
    <property type="entry name" value="WD40 repeat-like"/>
    <property type="match status" value="1"/>
</dbReference>
<evidence type="ECO:0000256" key="3">
    <source>
        <dbReference type="ARBA" id="ARBA00022664"/>
    </source>
</evidence>
<gene>
    <name evidence="11" type="ORF">PTSG_07079</name>
</gene>
<protein>
    <submittedName>
        <fullName evidence="11">WD40 repeat-containing protein SMU1</fullName>
    </submittedName>
</protein>
<feature type="region of interest" description="Disordered" evidence="9">
    <location>
        <begin position="1"/>
        <end position="27"/>
    </location>
</feature>
<dbReference type="Gene3D" id="2.130.10.10">
    <property type="entry name" value="YVTN repeat-like/Quinoprotein amine dehydrogenase"/>
    <property type="match status" value="1"/>
</dbReference>
<dbReference type="AlphaFoldDB" id="F2UDZ9"/>
<dbReference type="EMBL" id="GL832970">
    <property type="protein sequence ID" value="EGD74849.1"/>
    <property type="molecule type" value="Genomic_DNA"/>
</dbReference>
<dbReference type="PROSITE" id="PS50082">
    <property type="entry name" value="WD_REPEATS_2"/>
    <property type="match status" value="4"/>
</dbReference>
<dbReference type="CDD" id="cd00200">
    <property type="entry name" value="WD40"/>
    <property type="match status" value="1"/>
</dbReference>
<dbReference type="SMART" id="SM00667">
    <property type="entry name" value="LisH"/>
    <property type="match status" value="1"/>
</dbReference>
<evidence type="ECO:0000256" key="2">
    <source>
        <dbReference type="ARBA" id="ARBA00022574"/>
    </source>
</evidence>
<keyword evidence="6" id="KW-0539">Nucleus</keyword>
<dbReference type="Pfam" id="PF00400">
    <property type="entry name" value="WD40"/>
    <property type="match status" value="4"/>
</dbReference>
<dbReference type="RefSeq" id="XP_004992494.1">
    <property type="nucleotide sequence ID" value="XM_004992437.1"/>
</dbReference>
<dbReference type="SMART" id="SM00320">
    <property type="entry name" value="WD40"/>
    <property type="match status" value="6"/>
</dbReference>
<evidence type="ECO:0000259" key="10">
    <source>
        <dbReference type="PROSITE" id="PS50897"/>
    </source>
</evidence>
<feature type="compositionally biased region" description="Low complexity" evidence="9">
    <location>
        <begin position="13"/>
        <end position="26"/>
    </location>
</feature>
<feature type="repeat" description="WD" evidence="8">
    <location>
        <begin position="327"/>
        <end position="368"/>
    </location>
</feature>
<keyword evidence="2 8" id="KW-0853">WD repeat</keyword>
<dbReference type="GO" id="GO:0005634">
    <property type="term" value="C:nucleus"/>
    <property type="evidence" value="ECO:0007669"/>
    <property type="project" value="UniProtKB-SubCell"/>
</dbReference>
<comment type="subcellular location">
    <subcellularLocation>
        <location evidence="1">Nucleus</location>
    </subcellularLocation>
</comment>
<dbReference type="OMA" id="MMKQQEP"/>
<keyword evidence="4" id="KW-0677">Repeat</keyword>
<accession>F2UDZ9</accession>
<dbReference type="InterPro" id="IPR006594">
    <property type="entry name" value="LisH"/>
</dbReference>
<name>F2UDZ9_SALR5</name>
<evidence type="ECO:0000313" key="11">
    <source>
        <dbReference type="EMBL" id="EGD74849.1"/>
    </source>
</evidence>
<dbReference type="Proteomes" id="UP000007799">
    <property type="component" value="Unassembled WGS sequence"/>
</dbReference>
<dbReference type="InterPro" id="IPR001680">
    <property type="entry name" value="WD40_rpt"/>
</dbReference>
<comment type="similarity">
    <text evidence="7">Belongs to the WD repeat SMU1 family.</text>
</comment>